<keyword evidence="1" id="KW-0472">Membrane</keyword>
<dbReference type="SUPFAM" id="SSF52058">
    <property type="entry name" value="L domain-like"/>
    <property type="match status" value="1"/>
</dbReference>
<dbReference type="PANTHER" id="PTHR45661">
    <property type="entry name" value="SURFACE ANTIGEN"/>
    <property type="match status" value="1"/>
</dbReference>
<dbReference type="SMR" id="A2DU74"/>
<keyword evidence="1" id="KW-0812">Transmembrane</keyword>
<dbReference type="InterPro" id="IPR026906">
    <property type="entry name" value="LRR_5"/>
</dbReference>
<dbReference type="InterPro" id="IPR032675">
    <property type="entry name" value="LRR_dom_sf"/>
</dbReference>
<dbReference type="VEuPathDB" id="TrichDB:TVAG_278330"/>
<reference evidence="2" key="1">
    <citation type="submission" date="2006-10" db="EMBL/GenBank/DDBJ databases">
        <authorList>
            <person name="Amadeo P."/>
            <person name="Zhao Q."/>
            <person name="Wortman J."/>
            <person name="Fraser-Liggett C."/>
            <person name="Carlton J."/>
        </authorList>
    </citation>
    <scope>NUCLEOTIDE SEQUENCE</scope>
    <source>
        <strain evidence="2">G3</strain>
    </source>
</reference>
<dbReference type="VEuPathDB" id="TrichDB:TVAGG3_0438320"/>
<name>A2DU74_TRIV3</name>
<proteinExistence type="predicted"/>
<dbReference type="STRING" id="5722.A2DU74"/>
<evidence type="ECO:0000313" key="3">
    <source>
        <dbReference type="Proteomes" id="UP000001542"/>
    </source>
</evidence>
<accession>A2DU74</accession>
<organism evidence="2 3">
    <name type="scientific">Trichomonas vaginalis (strain ATCC PRA-98 / G3)</name>
    <dbReference type="NCBI Taxonomy" id="412133"/>
    <lineage>
        <taxon>Eukaryota</taxon>
        <taxon>Metamonada</taxon>
        <taxon>Parabasalia</taxon>
        <taxon>Trichomonadida</taxon>
        <taxon>Trichomonadidae</taxon>
        <taxon>Trichomonas</taxon>
    </lineage>
</organism>
<dbReference type="Proteomes" id="UP000001542">
    <property type="component" value="Unassembled WGS sequence"/>
</dbReference>
<dbReference type="KEGG" id="tva:4774074"/>
<dbReference type="Pfam" id="PF13306">
    <property type="entry name" value="LRR_5"/>
    <property type="match status" value="2"/>
</dbReference>
<dbReference type="OrthoDB" id="10264456at2759"/>
<feature type="transmembrane region" description="Helical" evidence="1">
    <location>
        <begin position="201"/>
        <end position="219"/>
    </location>
</feature>
<evidence type="ECO:0000313" key="2">
    <source>
        <dbReference type="EMBL" id="EAY16067.1"/>
    </source>
</evidence>
<sequence length="220" mass="23997">MAVRNSGVTNITFPQTLTSIGIDSFADCLYLEEINIPENSALTSIGIGAFRGCMRLKKISSFSNSYRVMTGALFTYNLDSLVLFPPASEVTSFSLPGDTRFINEGAFLSCTNLVSIFIPSDSISYISTSAFESCSSLTWINIPICVKDVGANAFKGCSKLNCGIKVENTSKLFLENLFTNAKLSIQSVKNCIGNIITRNCLFYTNIFSSSLLMIQVIIIM</sequence>
<dbReference type="Gene3D" id="3.80.10.10">
    <property type="entry name" value="Ribonuclease Inhibitor"/>
    <property type="match status" value="1"/>
</dbReference>
<gene>
    <name evidence="2" type="ORF">TVAG_278330</name>
</gene>
<dbReference type="PANTHER" id="PTHR45661:SF3">
    <property type="entry name" value="IG-LIKE DOMAIN-CONTAINING PROTEIN"/>
    <property type="match status" value="1"/>
</dbReference>
<dbReference type="InterPro" id="IPR053139">
    <property type="entry name" value="Surface_bspA-like"/>
</dbReference>
<keyword evidence="1" id="KW-1133">Transmembrane helix</keyword>
<keyword evidence="3" id="KW-1185">Reference proteome</keyword>
<reference evidence="2" key="2">
    <citation type="journal article" date="2007" name="Science">
        <title>Draft genome sequence of the sexually transmitted pathogen Trichomonas vaginalis.</title>
        <authorList>
            <person name="Carlton J.M."/>
            <person name="Hirt R.P."/>
            <person name="Silva J.C."/>
            <person name="Delcher A.L."/>
            <person name="Schatz M."/>
            <person name="Zhao Q."/>
            <person name="Wortman J.R."/>
            <person name="Bidwell S.L."/>
            <person name="Alsmark U.C.M."/>
            <person name="Besteiro S."/>
            <person name="Sicheritz-Ponten T."/>
            <person name="Noel C.J."/>
            <person name="Dacks J.B."/>
            <person name="Foster P.G."/>
            <person name="Simillion C."/>
            <person name="Van de Peer Y."/>
            <person name="Miranda-Saavedra D."/>
            <person name="Barton G.J."/>
            <person name="Westrop G.D."/>
            <person name="Mueller S."/>
            <person name="Dessi D."/>
            <person name="Fiori P.L."/>
            <person name="Ren Q."/>
            <person name="Paulsen I."/>
            <person name="Zhang H."/>
            <person name="Bastida-Corcuera F.D."/>
            <person name="Simoes-Barbosa A."/>
            <person name="Brown M.T."/>
            <person name="Hayes R.D."/>
            <person name="Mukherjee M."/>
            <person name="Okumura C.Y."/>
            <person name="Schneider R."/>
            <person name="Smith A.J."/>
            <person name="Vanacova S."/>
            <person name="Villalvazo M."/>
            <person name="Haas B.J."/>
            <person name="Pertea M."/>
            <person name="Feldblyum T.V."/>
            <person name="Utterback T.R."/>
            <person name="Shu C.L."/>
            <person name="Osoegawa K."/>
            <person name="de Jong P.J."/>
            <person name="Hrdy I."/>
            <person name="Horvathova L."/>
            <person name="Zubacova Z."/>
            <person name="Dolezal P."/>
            <person name="Malik S.B."/>
            <person name="Logsdon J.M. Jr."/>
            <person name="Henze K."/>
            <person name="Gupta A."/>
            <person name="Wang C.C."/>
            <person name="Dunne R.L."/>
            <person name="Upcroft J.A."/>
            <person name="Upcroft P."/>
            <person name="White O."/>
            <person name="Salzberg S.L."/>
            <person name="Tang P."/>
            <person name="Chiu C.-H."/>
            <person name="Lee Y.-S."/>
            <person name="Embley T.M."/>
            <person name="Coombs G.H."/>
            <person name="Mottram J.C."/>
            <person name="Tachezy J."/>
            <person name="Fraser-Liggett C.M."/>
            <person name="Johnson P.J."/>
        </authorList>
    </citation>
    <scope>NUCLEOTIDE SEQUENCE [LARGE SCALE GENOMIC DNA]</scope>
    <source>
        <strain evidence="2">G3</strain>
    </source>
</reference>
<protein>
    <recommendedName>
        <fullName evidence="4">Surface antigen BspA-like</fullName>
    </recommendedName>
</protein>
<dbReference type="RefSeq" id="XP_001328290.1">
    <property type="nucleotide sequence ID" value="XM_001328255.1"/>
</dbReference>
<dbReference type="EMBL" id="DS113247">
    <property type="protein sequence ID" value="EAY16067.1"/>
    <property type="molecule type" value="Genomic_DNA"/>
</dbReference>
<dbReference type="AlphaFoldDB" id="A2DU74"/>
<evidence type="ECO:0008006" key="4">
    <source>
        <dbReference type="Google" id="ProtNLM"/>
    </source>
</evidence>
<evidence type="ECO:0000256" key="1">
    <source>
        <dbReference type="SAM" id="Phobius"/>
    </source>
</evidence>
<dbReference type="InParanoid" id="A2DU74"/>